<feature type="coiled-coil region" evidence="1">
    <location>
        <begin position="126"/>
        <end position="190"/>
    </location>
</feature>
<name>K9Z1M8_CYAAP</name>
<dbReference type="STRING" id="755178.Cyan10605_0490"/>
<dbReference type="OrthoDB" id="7066880at2"/>
<evidence type="ECO:0000259" key="2">
    <source>
        <dbReference type="Pfam" id="PF00313"/>
    </source>
</evidence>
<protein>
    <submittedName>
        <fullName evidence="3">Cold-shock protein DNA-binding protein</fullName>
    </submittedName>
</protein>
<evidence type="ECO:0000256" key="1">
    <source>
        <dbReference type="SAM" id="Coils"/>
    </source>
</evidence>
<sequence length="292" mass="34567">MAIDFGSVKSYNSNRGFGFITGRFLNPHRRVFFHIKKIKAKHPEIAEKLDNEENFQGLNLWYEIEQTQKGEQVKECWLHKDEIPENHVSELSDLIGKVENIWKNIDSSKPSWLDIVTIELVGTNRKDELSLQRNNLENQRREAGERKRKDVEVERLRQIELQRERERQEVERQKQIRVDKENEVRKLSAKYSLSIDEAEELYLLLEEMRPKNFTHSKQLSMYIVKQKLGYKYKNISGILTMQDGGNEWDFHGGFPPKIYSNICKELGLDNQHTKARPIDFRSFKDVSPTDKF</sequence>
<dbReference type="AlphaFoldDB" id="K9Z1M8"/>
<dbReference type="EMBL" id="CP003947">
    <property type="protein sequence ID" value="AFZ52632.1"/>
    <property type="molecule type" value="Genomic_DNA"/>
</dbReference>
<keyword evidence="4" id="KW-1185">Reference proteome</keyword>
<dbReference type="eggNOG" id="COG1278">
    <property type="taxonomic scope" value="Bacteria"/>
</dbReference>
<organism evidence="3 4">
    <name type="scientific">Cyanobacterium aponinum (strain PCC 10605)</name>
    <dbReference type="NCBI Taxonomy" id="755178"/>
    <lineage>
        <taxon>Bacteria</taxon>
        <taxon>Bacillati</taxon>
        <taxon>Cyanobacteriota</taxon>
        <taxon>Cyanophyceae</taxon>
        <taxon>Oscillatoriophycideae</taxon>
        <taxon>Chroococcales</taxon>
        <taxon>Geminocystaceae</taxon>
        <taxon>Cyanobacterium</taxon>
    </lineage>
</organism>
<gene>
    <name evidence="3" type="ordered locus">Cyan10605_0490</name>
</gene>
<dbReference type="InterPro" id="IPR002059">
    <property type="entry name" value="CSP_DNA-bd"/>
</dbReference>
<dbReference type="Gene3D" id="2.40.50.140">
    <property type="entry name" value="Nucleic acid-binding proteins"/>
    <property type="match status" value="1"/>
</dbReference>
<evidence type="ECO:0000313" key="3">
    <source>
        <dbReference type="EMBL" id="AFZ52632.1"/>
    </source>
</evidence>
<dbReference type="KEGG" id="can:Cyan10605_0490"/>
<dbReference type="SUPFAM" id="SSF50249">
    <property type="entry name" value="Nucleic acid-binding proteins"/>
    <property type="match status" value="1"/>
</dbReference>
<dbReference type="RefSeq" id="WP_015218363.1">
    <property type="nucleotide sequence ID" value="NC_019776.1"/>
</dbReference>
<keyword evidence="3" id="KW-0238">DNA-binding</keyword>
<dbReference type="GO" id="GO:0003677">
    <property type="term" value="F:DNA binding"/>
    <property type="evidence" value="ECO:0007669"/>
    <property type="project" value="UniProtKB-KW"/>
</dbReference>
<dbReference type="InterPro" id="IPR012340">
    <property type="entry name" value="NA-bd_OB-fold"/>
</dbReference>
<proteinExistence type="predicted"/>
<accession>K9Z1M8</accession>
<dbReference type="HOGENOM" id="CLU_968980_0_0_3"/>
<reference evidence="4" key="1">
    <citation type="journal article" date="2013" name="Proc. Natl. Acad. Sci. U.S.A.">
        <title>Improving the coverage of the cyanobacterial phylum using diversity-driven genome sequencing.</title>
        <authorList>
            <person name="Shih P.M."/>
            <person name="Wu D."/>
            <person name="Latifi A."/>
            <person name="Axen S.D."/>
            <person name="Fewer D.P."/>
            <person name="Talla E."/>
            <person name="Calteau A."/>
            <person name="Cai F."/>
            <person name="Tandeau de Marsac N."/>
            <person name="Rippka R."/>
            <person name="Herdman M."/>
            <person name="Sivonen K."/>
            <person name="Coursin T."/>
            <person name="Laurent T."/>
            <person name="Goodwin L."/>
            <person name="Nolan M."/>
            <person name="Davenport K.W."/>
            <person name="Han C.S."/>
            <person name="Rubin E.M."/>
            <person name="Eisen J.A."/>
            <person name="Woyke T."/>
            <person name="Gugger M."/>
            <person name="Kerfeld C.A."/>
        </authorList>
    </citation>
    <scope>NUCLEOTIDE SEQUENCE [LARGE SCALE GENOMIC DNA]</scope>
    <source>
        <strain evidence="4">PCC 10605</strain>
    </source>
</reference>
<evidence type="ECO:0000313" key="4">
    <source>
        <dbReference type="Proteomes" id="UP000010480"/>
    </source>
</evidence>
<dbReference type="Pfam" id="PF00313">
    <property type="entry name" value="CSD"/>
    <property type="match status" value="1"/>
</dbReference>
<dbReference type="PATRIC" id="fig|755178.3.peg.519"/>
<feature type="domain" description="CSD" evidence="2">
    <location>
        <begin position="6"/>
        <end position="73"/>
    </location>
</feature>
<keyword evidence="1" id="KW-0175">Coiled coil</keyword>
<dbReference type="Proteomes" id="UP000010480">
    <property type="component" value="Chromosome"/>
</dbReference>